<dbReference type="SMART" id="SM00606">
    <property type="entry name" value="CBD_IV"/>
    <property type="match status" value="1"/>
</dbReference>
<dbReference type="PROSITE" id="PS50093">
    <property type="entry name" value="PKD"/>
    <property type="match status" value="2"/>
</dbReference>
<feature type="domain" description="CBM6" evidence="4">
    <location>
        <begin position="947"/>
        <end position="1089"/>
    </location>
</feature>
<dbReference type="InterPro" id="IPR029062">
    <property type="entry name" value="Class_I_gatase-like"/>
</dbReference>
<dbReference type="InterPro" id="IPR029010">
    <property type="entry name" value="ThuA-like"/>
</dbReference>
<reference evidence="5 6" key="1">
    <citation type="submission" date="2017-04" db="EMBL/GenBank/DDBJ databases">
        <authorList>
            <person name="Afonso C.L."/>
            <person name="Miller P.J."/>
            <person name="Scott M.A."/>
            <person name="Spackman E."/>
            <person name="Goraichik I."/>
            <person name="Dimitrov K.M."/>
            <person name="Suarez D.L."/>
            <person name="Swayne D.E."/>
        </authorList>
    </citation>
    <scope>NUCLEOTIDE SEQUENCE [LARGE SCALE GENOMIC DNA]</scope>
    <source>
        <strain evidence="5 6">DSM 43828</strain>
    </source>
</reference>
<dbReference type="SUPFAM" id="SSF49899">
    <property type="entry name" value="Concanavalin A-like lectins/glucanases"/>
    <property type="match status" value="2"/>
</dbReference>
<dbReference type="InterPro" id="IPR013783">
    <property type="entry name" value="Ig-like_fold"/>
</dbReference>
<protein>
    <submittedName>
        <fullName evidence="5">Glucose/arabinose dehydrogenase, beta-propeller fold</fullName>
    </submittedName>
</protein>
<dbReference type="InterPro" id="IPR000601">
    <property type="entry name" value="PKD_dom"/>
</dbReference>
<dbReference type="Gene3D" id="2.120.10.30">
    <property type="entry name" value="TolB, C-terminal domain"/>
    <property type="match status" value="1"/>
</dbReference>
<dbReference type="Pfam" id="PF17851">
    <property type="entry name" value="GH43_C2"/>
    <property type="match status" value="2"/>
</dbReference>
<dbReference type="InterPro" id="IPR058094">
    <property type="entry name" value="Ig-like_OmpL47-like"/>
</dbReference>
<dbReference type="PANTHER" id="PTHR40469:SF2">
    <property type="entry name" value="GALACTOSE-BINDING DOMAIN-LIKE SUPERFAMILY PROTEIN"/>
    <property type="match status" value="1"/>
</dbReference>
<dbReference type="InterPro" id="IPR008979">
    <property type="entry name" value="Galactose-bd-like_sf"/>
</dbReference>
<evidence type="ECO:0000313" key="6">
    <source>
        <dbReference type="Proteomes" id="UP000192674"/>
    </source>
</evidence>
<dbReference type="InterPro" id="IPR012938">
    <property type="entry name" value="Glc/Sorbosone_DH"/>
</dbReference>
<keyword evidence="6" id="KW-1185">Reference proteome</keyword>
<dbReference type="NCBIfam" id="NF047446">
    <property type="entry name" value="barrel_OmpL47"/>
    <property type="match status" value="3"/>
</dbReference>
<dbReference type="Gene3D" id="2.60.120.200">
    <property type="match status" value="2"/>
</dbReference>
<feature type="domain" description="PKD" evidence="3">
    <location>
        <begin position="751"/>
        <end position="834"/>
    </location>
</feature>
<dbReference type="Pfam" id="PF03422">
    <property type="entry name" value="CBM_6"/>
    <property type="match status" value="1"/>
</dbReference>
<dbReference type="InterPro" id="IPR011042">
    <property type="entry name" value="6-blade_b-propeller_TolB-like"/>
</dbReference>
<dbReference type="InterPro" id="IPR035986">
    <property type="entry name" value="PKD_dom_sf"/>
</dbReference>
<gene>
    <name evidence="5" type="ORF">SAMN05661093_08815</name>
</gene>
<feature type="domain" description="PKD" evidence="3">
    <location>
        <begin position="1099"/>
        <end position="1182"/>
    </location>
</feature>
<dbReference type="InterPro" id="IPR006584">
    <property type="entry name" value="Cellulose-bd_IV"/>
</dbReference>
<evidence type="ECO:0000259" key="3">
    <source>
        <dbReference type="PROSITE" id="PS50093"/>
    </source>
</evidence>
<dbReference type="Pfam" id="PF18911">
    <property type="entry name" value="PKD_4"/>
    <property type="match status" value="2"/>
</dbReference>
<feature type="region of interest" description="Disordered" evidence="2">
    <location>
        <begin position="470"/>
        <end position="489"/>
    </location>
</feature>
<dbReference type="GO" id="GO:0005975">
    <property type="term" value="P:carbohydrate metabolic process"/>
    <property type="evidence" value="ECO:0007669"/>
    <property type="project" value="UniProtKB-ARBA"/>
</dbReference>
<dbReference type="SUPFAM" id="SSF49785">
    <property type="entry name" value="Galactose-binding domain-like"/>
    <property type="match status" value="1"/>
</dbReference>
<dbReference type="CDD" id="cd00146">
    <property type="entry name" value="PKD"/>
    <property type="match status" value="2"/>
</dbReference>
<dbReference type="InterPro" id="IPR013320">
    <property type="entry name" value="ConA-like_dom_sf"/>
</dbReference>
<accession>A0A1W2FT96</accession>
<dbReference type="Gene3D" id="3.40.50.880">
    <property type="match status" value="1"/>
</dbReference>
<dbReference type="SUPFAM" id="SSF50952">
    <property type="entry name" value="Soluble quinoprotein glucose dehydrogenase"/>
    <property type="match status" value="1"/>
</dbReference>
<dbReference type="Gene3D" id="2.60.40.10">
    <property type="entry name" value="Immunoglobulins"/>
    <property type="match status" value="3"/>
</dbReference>
<dbReference type="PROSITE" id="PS51175">
    <property type="entry name" value="CBM6"/>
    <property type="match status" value="1"/>
</dbReference>
<evidence type="ECO:0000256" key="2">
    <source>
        <dbReference type="SAM" id="MobiDB-lite"/>
    </source>
</evidence>
<dbReference type="InterPro" id="IPR054470">
    <property type="entry name" value="FIMAH_dom"/>
</dbReference>
<dbReference type="Gene3D" id="2.60.120.260">
    <property type="entry name" value="Galactose-binding domain-like"/>
    <property type="match status" value="1"/>
</dbReference>
<evidence type="ECO:0000313" key="5">
    <source>
        <dbReference type="EMBL" id="SMD24942.1"/>
    </source>
</evidence>
<name>A0A1W2FT96_KIBAR</name>
<organism evidence="5 6">
    <name type="scientific">Kibdelosporangium aridum</name>
    <dbReference type="NCBI Taxonomy" id="2030"/>
    <lineage>
        <taxon>Bacteria</taxon>
        <taxon>Bacillati</taxon>
        <taxon>Actinomycetota</taxon>
        <taxon>Actinomycetes</taxon>
        <taxon>Pseudonocardiales</taxon>
        <taxon>Pseudonocardiaceae</taxon>
        <taxon>Kibdelosporangium</taxon>
    </lineage>
</organism>
<dbReference type="Gene3D" id="3.30.1920.20">
    <property type="match status" value="2"/>
</dbReference>
<dbReference type="InterPro" id="IPR005084">
    <property type="entry name" value="CBM6"/>
</dbReference>
<dbReference type="EMBL" id="FWXV01000011">
    <property type="protein sequence ID" value="SMD24942.1"/>
    <property type="molecule type" value="Genomic_DNA"/>
</dbReference>
<dbReference type="Proteomes" id="UP000192674">
    <property type="component" value="Unassembled WGS sequence"/>
</dbReference>
<dbReference type="InterPro" id="IPR022409">
    <property type="entry name" value="PKD/Chitinase_dom"/>
</dbReference>
<dbReference type="GO" id="GO:0030246">
    <property type="term" value="F:carbohydrate binding"/>
    <property type="evidence" value="ECO:0007669"/>
    <property type="project" value="InterPro"/>
</dbReference>
<dbReference type="SUPFAM" id="SSF52317">
    <property type="entry name" value="Class I glutamine amidotransferase-like"/>
    <property type="match status" value="1"/>
</dbReference>
<dbReference type="InterPro" id="IPR011041">
    <property type="entry name" value="Quinoprot_gluc/sorb_DH_b-prop"/>
</dbReference>
<keyword evidence="1" id="KW-0732">Signal</keyword>
<sequence length="2042" mass="215967">MIPAVSLIGSGIVQIEADRADAERKGTVRTVRGFGANDVVTPGSPLGELMIRKGLRAVGRRVLSVAAVVVTGLSVATAGATAAPENDPSFRALVFSKTAGFRHDTIPDGIAAIQKLGQEHNFTVDATEDAAAFTDVNLARYQVVIFMSTTGDVLDDTQQAAFERYVRAGGGYAGVHAAADTEYGWAWYGSLVGAYFKQHPVPQQATVKVEDPAHPSTQGLPTLWSRADEWYDYQTNPRPNVHVLASLDEKSYTGGTMGTDHPITWCQDYDGGRSWYTGLGHTKESYTEPNFLHLLLGGIQTAAGVVPGDCSASQGKSFEKVTLDDNTSNPMMLDIAPDGRVFYIDRLGDVKAIRPTGGVVTSAHLNVFTANESGLLGVALDPGFATNNWIYLYYSPIGKDVDRLSRFTVNADSTLDVASEKTVLEVPVQRAECCHHGGGMVFDKQTGDLWLANGDNTNPFASDGYTPIDERPGRSPWDAQGTSGNTNDLRGKVLRIRPQPDGTYTIPEGNLFPPGTANTRAEIYAMGMRNPFRIGLDPKTHKLLVANYGPDAGNPSPTRGPENTVEWDILNQPGNYGWPYCVGNNKPYNDYDFATNTAGAAFDCAKPVNNSPNNTGLANLPPSIAATVYYHYVADPAFPELGGGGAPMAGPAYRYDPALASDRKWPAYWDGKAIFGEWNQSTLFSFQLNEDGGKLADINRIFANMGFKKPMDMKFGPDGALYLVEWGSGFGGDNTDSGIYRIDYVQGNRAPIAKAAADRTSGPAPLAVRFSSGGSRDPDGTPITYAWDFDGNGTTDSTEANPSVTYTQNGNFSATLTVSDEDGRTATANVPITVGNSAPVVTLNLPPNGGVFDWGDQVRFGITITDPEDGTINCDDVRLQSILGHDSHGHPLDQYTGCGGAVQTTLSSGHSDSDNVFAVLEASYTDKGGAGGSAPLTGRAEALLQPKHKQAEFFSATGRVPGSTSSGDPGVQVETASDPQGGFRNIGFIEPDDWWSFDPANLSNVDALRFRVASGAAGGLIEVRAGALDGPIVGTVTVPATGGWQTYTDSTLTLSNPPTTSGPLYFIARRPVGNNTNASLFNVNWVDFVGRGVTENQRPNVTVTGTPTRGTAPLTVNFQTTATDPEGDDPLTYKWDFGVAGAPQPTTPNPSYTYQVPGAYDAKVTVTDAKGAARSANVPIIVDSPPTTCLSGRSDAFDSPLSRTKWTVIRENQDLSVSGGSLHIPTAAAEIYGTDNSTPVPNIVAQPMPSGAWQATTKVTMAARNAYQQAGLVLYGDDDNYAKMMFQARGTADANARVFQFIREDKGAPNEVAESNTANLGAAFPDTAYLRLSSDGTHVTASYSADGLSWTAMPQTDKLIAGIPNPRIGLASFASTGNRPVIDAAFDWFQITPDDTASAPGPNDEFDGSALDTCRWGTVVRPDPAAMRLTGGNLEMDTTPGDIYGTGNTGPKNFTLQTPPSGDWTVETKVDASALNEQYQQAGLIAYLDDANYVKLDYVADNAAGSPVARRIELRSEVGDAIQDPQPSAGNLTQGVWWLRLAKQGNTYRGSYSADGTTWTEMGQTVSNAAVASGKVGLFTLGTNQTASKTVKFDYFRGSWGQPADSEAPVTTATTDPAVPEWSTSPVTVTLAATDSGSGVDRTEYSVDGGAWTPYTVPFTVSGDGTHQVSYRSADKAGNVETAKTLTVKVDTTAPTATAVTTPAAPDGQNGWFVGSVSVAVTGTDATSGIAKTEFSVDNGPWAAYTDPVSVSADGSHTVAYRVTDAAGNTFSASLPVNKDATAPLTTAEFAAPNDDGWHAGAIPVTLSAVDPAAGVASTQYSLDGGPWTPYTEPVNVTGDGTHTVAYRSTDRAGNVEQQKAATVKIDGTKPTVLVSGVADGQIYGDSQDLRISWQAVDPTSGIKSVSGALDGKPFTSGSLQALYELGLNIHTLSVTAVDKAGNQTVQTVSFGVTTSTRDVGNLVDRFRAVGWLSQASANKLQTQLTKVRKAEAAGNDVKTVQELQQFRKLVTNQQTVPIAEVRQTLTRDTDALIKRLSGPVK</sequence>
<dbReference type="PANTHER" id="PTHR40469">
    <property type="entry name" value="SECRETED GLYCOSYL HYDROLASE"/>
    <property type="match status" value="1"/>
</dbReference>
<evidence type="ECO:0000256" key="1">
    <source>
        <dbReference type="ARBA" id="ARBA00022729"/>
    </source>
</evidence>
<dbReference type="InterPro" id="IPR041542">
    <property type="entry name" value="GH43_C2"/>
</dbReference>
<dbReference type="Pfam" id="PF22888">
    <property type="entry name" value="FIMAH"/>
    <property type="match status" value="1"/>
</dbReference>
<dbReference type="Pfam" id="PF07995">
    <property type="entry name" value="GSDH"/>
    <property type="match status" value="1"/>
</dbReference>
<feature type="region of interest" description="Disordered" evidence="2">
    <location>
        <begin position="957"/>
        <end position="979"/>
    </location>
</feature>
<dbReference type="SMART" id="SM00089">
    <property type="entry name" value="PKD"/>
    <property type="match status" value="2"/>
</dbReference>
<proteinExistence type="predicted"/>
<dbReference type="CDD" id="cd04084">
    <property type="entry name" value="CBM6_xylanase-like"/>
    <property type="match status" value="1"/>
</dbReference>
<evidence type="ECO:0000259" key="4">
    <source>
        <dbReference type="PROSITE" id="PS51175"/>
    </source>
</evidence>
<dbReference type="SUPFAM" id="SSF49299">
    <property type="entry name" value="PKD domain"/>
    <property type="match status" value="2"/>
</dbReference>
<dbReference type="Pfam" id="PF06283">
    <property type="entry name" value="ThuA"/>
    <property type="match status" value="1"/>
</dbReference>